<evidence type="ECO:0000256" key="1">
    <source>
        <dbReference type="SAM" id="MobiDB-lite"/>
    </source>
</evidence>
<sequence>MEPNQDGSDGKGGANDSPVVSTSSSPLTISPLSTPRTVFPEANQEPVNLILGSNSPPPLINNADYYSNNSSSNVDVFPVSPPSQRLTSTCTSRSNGLRSPSPCGTPEVVTLSPSCSSSSSTSWSQQQIPQTENRKRIRSLDIPSPPKKRLSFTQPSSSPSHSCDDDDVTPIFTPTPFPSDEDEDSSISPSGVEEDSSASPSGDEEDSSPSPSGDEEDSSPSPSGDEEDSFPSPSGDEEDSYPSPSGDEAVSVSSSVDDTTPSGLPKLDPLSLHRLCLRELRRQPVAQVTPHNERQLIENFMDNINKKYKNPMSVYKIVTPSPPEGHRPGRAKSTFIPFATLTYVQTVTSASKFLRHLRIPQTPEITTHRTNIITFYYRTGQIFAATQGNGWQVIKNVSCYKFPHIISGRIATSEGNLRESLHPLTGNAKITSVTRQNAQLFDKLKNIRCLTSKKIRQNSSIYNLSWFSDKEGNLIGSKERITLTLGMAYIRIERRMSDAAHQLPELFDYFSKIYKKAKTYSFPEGEEEVDSQDDYPWIVGTSESQKQKCEGQLFNRLFDYLGDLDANEGRLSGLDLCESPKYLNSFITANRFVLKYLREKIATFVRLPTLLDCCEAMRKNEKLKGLDSEKFPVEIKKVKLQYDSGRGSPLERPLVDLLEGEIILEGVTYIKLLRHWFKLDKYYHTKLHRMFLELLNKEGLFLTDKEPGFLHRLWNPEVMNSVSDYTRTYEGENLFFVPVKRELEQEDEVRKEDDDVSQQIPRADGKHDVNERESQRAPQPKNKFFLDLIHVLLGDHEPHSIYLYFIFDRFDPTIRGASTRLETCLGMLKRDEKLKDLYTTLVTYPNFLQLFPSYQDFKKIFRGKGKVTVVAAFRTSSVVKCRQEGMIREQRSLEEEKNLELFFNHGNITKLIVEPCENMACDLLNITHEVFAAEVERYLLDPLNGWCLAIQQGDAPVSAKLLTQRNREEFKVFGNQQVDYKLFQCVRRHFITKFPGISHKLECDSMRQTTLALSSSLGLDFKIMEILDEEVELESVGEKDSESEELESEDNVSEGEDM</sequence>
<feature type="compositionally biased region" description="Acidic residues" evidence="1">
    <location>
        <begin position="192"/>
        <end position="240"/>
    </location>
</feature>
<feature type="compositionally biased region" description="Low complexity" evidence="1">
    <location>
        <begin position="67"/>
        <end position="78"/>
    </location>
</feature>
<comment type="caution">
    <text evidence="2">The sequence shown here is derived from an EMBL/GenBank/DDBJ whole genome shotgun (WGS) entry which is preliminary data.</text>
</comment>
<protein>
    <submittedName>
        <fullName evidence="2">Uncharacterized protein</fullName>
    </submittedName>
</protein>
<dbReference type="EMBL" id="CAXLJM020000019">
    <property type="protein sequence ID" value="CAL8084904.1"/>
    <property type="molecule type" value="Genomic_DNA"/>
</dbReference>
<feature type="compositionally biased region" description="Low complexity" evidence="1">
    <location>
        <begin position="112"/>
        <end position="124"/>
    </location>
</feature>
<evidence type="ECO:0000313" key="2">
    <source>
        <dbReference type="EMBL" id="CAL8084904.1"/>
    </source>
</evidence>
<feature type="compositionally biased region" description="Polar residues" evidence="1">
    <location>
        <begin position="84"/>
        <end position="98"/>
    </location>
</feature>
<reference evidence="2 3" key="1">
    <citation type="submission" date="2024-08" db="EMBL/GenBank/DDBJ databases">
        <authorList>
            <person name="Cucini C."/>
            <person name="Frati F."/>
        </authorList>
    </citation>
    <scope>NUCLEOTIDE SEQUENCE [LARGE SCALE GENOMIC DNA]</scope>
</reference>
<organism evidence="2 3">
    <name type="scientific">Orchesella dallaii</name>
    <dbReference type="NCBI Taxonomy" id="48710"/>
    <lineage>
        <taxon>Eukaryota</taxon>
        <taxon>Metazoa</taxon>
        <taxon>Ecdysozoa</taxon>
        <taxon>Arthropoda</taxon>
        <taxon>Hexapoda</taxon>
        <taxon>Collembola</taxon>
        <taxon>Entomobryomorpha</taxon>
        <taxon>Entomobryoidea</taxon>
        <taxon>Orchesellidae</taxon>
        <taxon>Orchesellinae</taxon>
        <taxon>Orchesella</taxon>
    </lineage>
</organism>
<dbReference type="Proteomes" id="UP001642540">
    <property type="component" value="Unassembled WGS sequence"/>
</dbReference>
<feature type="region of interest" description="Disordered" evidence="1">
    <location>
        <begin position="746"/>
        <end position="778"/>
    </location>
</feature>
<accession>A0ABP1Q0J3</accession>
<feature type="compositionally biased region" description="Basic and acidic residues" evidence="1">
    <location>
        <begin position="763"/>
        <end position="775"/>
    </location>
</feature>
<feature type="compositionally biased region" description="Low complexity" evidence="1">
    <location>
        <begin position="17"/>
        <end position="37"/>
    </location>
</feature>
<gene>
    <name evidence="2" type="ORF">ODALV1_LOCUS5942</name>
</gene>
<feature type="region of interest" description="Disordered" evidence="1">
    <location>
        <begin position="1034"/>
        <end position="1058"/>
    </location>
</feature>
<feature type="compositionally biased region" description="Low complexity" evidence="1">
    <location>
        <begin position="243"/>
        <end position="263"/>
    </location>
</feature>
<feature type="region of interest" description="Disordered" evidence="1">
    <location>
        <begin position="1"/>
        <end position="268"/>
    </location>
</feature>
<evidence type="ECO:0000313" key="3">
    <source>
        <dbReference type="Proteomes" id="UP001642540"/>
    </source>
</evidence>
<proteinExistence type="predicted"/>
<name>A0ABP1Q0J3_9HEXA</name>
<keyword evidence="3" id="KW-1185">Reference proteome</keyword>